<dbReference type="SUPFAM" id="SSF52980">
    <property type="entry name" value="Restriction endonuclease-like"/>
    <property type="match status" value="1"/>
</dbReference>
<dbReference type="EMBL" id="JAAKZY010000121">
    <property type="protein sequence ID" value="NGO11937.1"/>
    <property type="molecule type" value="Genomic_DNA"/>
</dbReference>
<gene>
    <name evidence="2" type="ORF">G5C60_31125</name>
</gene>
<protein>
    <submittedName>
        <fullName evidence="2">Uma2 family endonuclease</fullName>
    </submittedName>
</protein>
<name>A0A6G4VDQ2_9ACTN</name>
<evidence type="ECO:0000313" key="3">
    <source>
        <dbReference type="Proteomes" id="UP000472335"/>
    </source>
</evidence>
<dbReference type="GO" id="GO:0004519">
    <property type="term" value="F:endonuclease activity"/>
    <property type="evidence" value="ECO:0007669"/>
    <property type="project" value="UniProtKB-KW"/>
</dbReference>
<dbReference type="CDD" id="cd06260">
    <property type="entry name" value="DUF820-like"/>
    <property type="match status" value="1"/>
</dbReference>
<keyword evidence="3" id="KW-1185">Reference proteome</keyword>
<reference evidence="2 3" key="1">
    <citation type="submission" date="2020-02" db="EMBL/GenBank/DDBJ databases">
        <title>Whole-genome analyses of novel actinobacteria.</title>
        <authorList>
            <person name="Sahin N."/>
            <person name="Gencbay T."/>
        </authorList>
    </citation>
    <scope>NUCLEOTIDE SEQUENCE [LARGE SCALE GENOMIC DNA]</scope>
    <source>
        <strain evidence="2 3">HC44</strain>
    </source>
</reference>
<evidence type="ECO:0000313" key="2">
    <source>
        <dbReference type="EMBL" id="NGO11937.1"/>
    </source>
</evidence>
<proteinExistence type="predicted"/>
<dbReference type="InterPro" id="IPR012296">
    <property type="entry name" value="Nuclease_put_TT1808"/>
</dbReference>
<dbReference type="InterPro" id="IPR008538">
    <property type="entry name" value="Uma2"/>
</dbReference>
<dbReference type="AlphaFoldDB" id="A0A6G4VDQ2"/>
<dbReference type="RefSeq" id="WP_165264339.1">
    <property type="nucleotide sequence ID" value="NZ_JAAKZY010000121.1"/>
</dbReference>
<feature type="domain" description="Putative restriction endonuclease" evidence="1">
    <location>
        <begin position="35"/>
        <end position="150"/>
    </location>
</feature>
<dbReference type="Gene3D" id="3.90.1570.10">
    <property type="entry name" value="tt1808, chain A"/>
    <property type="match status" value="1"/>
</dbReference>
<dbReference type="Proteomes" id="UP000472335">
    <property type="component" value="Unassembled WGS sequence"/>
</dbReference>
<evidence type="ECO:0000259" key="1">
    <source>
        <dbReference type="Pfam" id="PF05685"/>
    </source>
</evidence>
<keyword evidence="2" id="KW-0255">Endonuclease</keyword>
<organism evidence="2 3">
    <name type="scientific">Streptomyces scabichelini</name>
    <dbReference type="NCBI Taxonomy" id="2711217"/>
    <lineage>
        <taxon>Bacteria</taxon>
        <taxon>Bacillati</taxon>
        <taxon>Actinomycetota</taxon>
        <taxon>Actinomycetes</taxon>
        <taxon>Kitasatosporales</taxon>
        <taxon>Streptomycetaceae</taxon>
        <taxon>Streptomyces</taxon>
    </lineage>
</organism>
<accession>A0A6G4VDQ2</accession>
<keyword evidence="2" id="KW-0378">Hydrolase</keyword>
<dbReference type="Pfam" id="PF05685">
    <property type="entry name" value="Uma2"/>
    <property type="match status" value="1"/>
</dbReference>
<dbReference type="InterPro" id="IPR011335">
    <property type="entry name" value="Restrct_endonuc-II-like"/>
</dbReference>
<keyword evidence="2" id="KW-0540">Nuclease</keyword>
<comment type="caution">
    <text evidence="2">The sequence shown here is derived from an EMBL/GenBank/DDBJ whole genome shotgun (WGS) entry which is preliminary data.</text>
</comment>
<sequence>MTGTKDSAVTHEAIYRHLRELRDHLKLPRGFTYPEISDGTFVIMMSPRPRHQVTAKDVTRQLDPQLPDGIMTFEATDTDDAALGKLRIPDIIVTAREAMLTDDPLNPHEILLAIEIVSPSNPANDYEAKSRDYPAMGIEHYLILDPRDGTWTYQWDIDTSEGRPAYGNRLHKQPYGTPLAINTELGTWKLDTSGLPLYSRKDMMLSPEHDGDD</sequence>